<dbReference type="SUPFAM" id="SSF53383">
    <property type="entry name" value="PLP-dependent transferases"/>
    <property type="match status" value="1"/>
</dbReference>
<sequence length="500" mass="54827">MPLVKVYKHESSVYGDCCTQGPILTFNLRTGSGDWIGKSDVEKTAAVKNIQLRTGTLCNPGAMSRALGLSPDEMRSNFETGQRCGDDNDILSGKPTGAIRVSLGAMSTVEDVDIFIRFLEEFYLEKDDVGTLSDSSTSLFTTTARTSESSLSSLIPRFSIKKLCVYPIKSCGAFTVPADTPWPVTAEGLAWDRTWCLIHQGTGAALNQKRYPKMALIKPLLDEARNIMHVRLCGPAIDETEACPVVQTLDIALIDDDSTKGSIALSTCEVPSKTASRVCGENINLLVYSAPEVDSFFSDFLGVPCTLAKFPGQHSYMRRARTEDLPGRNMQSSGECLPGRKEDSYQLRLSNESPMLLVSQSSVNRVNALIRRDTGNSSPISADVFRANIVVEEKTETAKQHPYIEDSWSEVFINRTHPSRSKGRAETVALDVLGSCRRCQMVCIDQSTAIRSQEPFATLAKTRKVDGRVLFGRHVGLSAHSCRDVGREIMISVGDEISTR</sequence>
<dbReference type="SUPFAM" id="SSF141673">
    <property type="entry name" value="MOSC N-terminal domain-like"/>
    <property type="match status" value="1"/>
</dbReference>
<dbReference type="Proteomes" id="UP000242877">
    <property type="component" value="Unassembled WGS sequence"/>
</dbReference>
<feature type="domain" description="MOSC" evidence="1">
    <location>
        <begin position="305"/>
        <end position="500"/>
    </location>
</feature>
<reference evidence="2 3" key="1">
    <citation type="journal article" date="2016" name="Genome Biol. Evol.">
        <title>Divergent and convergent evolution of fungal pathogenicity.</title>
        <authorList>
            <person name="Shang Y."/>
            <person name="Xiao G."/>
            <person name="Zheng P."/>
            <person name="Cen K."/>
            <person name="Zhan S."/>
            <person name="Wang C."/>
        </authorList>
    </citation>
    <scope>NUCLEOTIDE SEQUENCE [LARGE SCALE GENOMIC DNA]</scope>
    <source>
        <strain evidence="2 3">ARSEF 7405</strain>
    </source>
</reference>
<protein>
    <submittedName>
        <fullName evidence="2">Molybdenum cofactor sulfurase</fullName>
    </submittedName>
</protein>
<dbReference type="InterPro" id="IPR015424">
    <property type="entry name" value="PyrdxlP-dep_Trfase"/>
</dbReference>
<comment type="caution">
    <text evidence="2">The sequence shown here is derived from an EMBL/GenBank/DDBJ whole genome shotgun (WGS) entry which is preliminary data.</text>
</comment>
<dbReference type="PANTHER" id="PTHR14237:SF19">
    <property type="entry name" value="MITOCHONDRIAL AMIDOXIME REDUCING COMPONENT 1"/>
    <property type="match status" value="1"/>
</dbReference>
<dbReference type="GO" id="GO:0030170">
    <property type="term" value="F:pyridoxal phosphate binding"/>
    <property type="evidence" value="ECO:0007669"/>
    <property type="project" value="InterPro"/>
</dbReference>
<organism evidence="2 3">
    <name type="scientific">Ascosphaera apis ARSEF 7405</name>
    <dbReference type="NCBI Taxonomy" id="392613"/>
    <lineage>
        <taxon>Eukaryota</taxon>
        <taxon>Fungi</taxon>
        <taxon>Dikarya</taxon>
        <taxon>Ascomycota</taxon>
        <taxon>Pezizomycotina</taxon>
        <taxon>Eurotiomycetes</taxon>
        <taxon>Eurotiomycetidae</taxon>
        <taxon>Onygenales</taxon>
        <taxon>Ascosphaeraceae</taxon>
        <taxon>Ascosphaera</taxon>
    </lineage>
</organism>
<dbReference type="EMBL" id="AZGZ01000022">
    <property type="protein sequence ID" value="KZZ89084.1"/>
    <property type="molecule type" value="Genomic_DNA"/>
</dbReference>
<proteinExistence type="predicted"/>
<dbReference type="Gene3D" id="3.90.1150.10">
    <property type="entry name" value="Aspartate Aminotransferase, domain 1"/>
    <property type="match status" value="1"/>
</dbReference>
<dbReference type="GO" id="GO:0003824">
    <property type="term" value="F:catalytic activity"/>
    <property type="evidence" value="ECO:0007669"/>
    <property type="project" value="InterPro"/>
</dbReference>
<accession>A0A167WNI3</accession>
<dbReference type="AlphaFoldDB" id="A0A167WNI3"/>
<dbReference type="InterPro" id="IPR005302">
    <property type="entry name" value="MoCF_Sase_C"/>
</dbReference>
<evidence type="ECO:0000313" key="3">
    <source>
        <dbReference type="Proteomes" id="UP000242877"/>
    </source>
</evidence>
<dbReference type="InterPro" id="IPR015422">
    <property type="entry name" value="PyrdxlP-dep_Trfase_small"/>
</dbReference>
<dbReference type="OrthoDB" id="10264306at2759"/>
<dbReference type="VEuPathDB" id="FungiDB:AAP_04569"/>
<gene>
    <name evidence="2" type="ORF">AAP_04569</name>
</gene>
<name>A0A167WNI3_9EURO</name>
<keyword evidence="3" id="KW-1185">Reference proteome</keyword>
<dbReference type="PROSITE" id="PS51340">
    <property type="entry name" value="MOSC"/>
    <property type="match status" value="1"/>
</dbReference>
<evidence type="ECO:0000313" key="2">
    <source>
        <dbReference type="EMBL" id="KZZ89084.1"/>
    </source>
</evidence>
<dbReference type="GO" id="GO:0030151">
    <property type="term" value="F:molybdenum ion binding"/>
    <property type="evidence" value="ECO:0007669"/>
    <property type="project" value="InterPro"/>
</dbReference>
<dbReference type="Pfam" id="PF03473">
    <property type="entry name" value="MOSC"/>
    <property type="match status" value="1"/>
</dbReference>
<dbReference type="InterPro" id="IPR005303">
    <property type="entry name" value="MOCOS_middle"/>
</dbReference>
<evidence type="ECO:0000259" key="1">
    <source>
        <dbReference type="PROSITE" id="PS51340"/>
    </source>
</evidence>
<dbReference type="PANTHER" id="PTHR14237">
    <property type="entry name" value="MOLYBDOPTERIN COFACTOR SULFURASE MOSC"/>
    <property type="match status" value="1"/>
</dbReference>
<dbReference type="Pfam" id="PF03476">
    <property type="entry name" value="MOSC_N"/>
    <property type="match status" value="1"/>
</dbReference>